<dbReference type="SUPFAM" id="SSF52540">
    <property type="entry name" value="P-loop containing nucleoside triphosphate hydrolases"/>
    <property type="match status" value="1"/>
</dbReference>
<dbReference type="Proteomes" id="UP001055437">
    <property type="component" value="Chromosome"/>
</dbReference>
<dbReference type="RefSeq" id="WP_083089416.1">
    <property type="nucleotide sequence ID" value="NZ_CABMIZ010000009.1"/>
</dbReference>
<dbReference type="EMBL" id="CP099799">
    <property type="protein sequence ID" value="USS00208.1"/>
    <property type="molecule type" value="Genomic_DNA"/>
</dbReference>
<dbReference type="InterPro" id="IPR027417">
    <property type="entry name" value="P-loop_NTPase"/>
</dbReference>
<sequence length="610" mass="71977">MKNSYEVFIKNEEYDNLMSEIEKLIKEVRDTFNKNPELDKLIQDLNTLTECFGKSSSGYSAAGSIGKGLKNGNKIIHIPDGLEEYGDYIKSDVNSKWIKWQVTGKEYLDISCKCYFCTTDITSKKEKVLKVSEEYDSKYIEHLNKVMDVFNNLKLYFTDETNKKISEITQSISGLSSEHINYLKLIKSQVNILLERFNELKNLSFFSLKDVDEIIEKIKRYRIELDFLPNLNTGFTEEKIGKINNSLNDLINKAGILKGKINKQKSLILKRIEKYKKEINNFLKYAGYKYEVNIESKNNEYKMVFKHKDCCKELNNANLYLSYGEKNAFALILFMYETLNKKPDLVILDDPISSFDKNKKYAIINKLFKGENSFRNNTVLMLTHDFDPIVDMVKNFRYKFNEIKTNAYFISNKNGEIIEKEICYYDIKTFIEIVKENILRLDNNINKLIYLRRLYEINDSKGLEWNLLSNLFHKRKEPITDKKINGIKKEVLMEYNEIEEATYKIKEFINDFDYDTELDRLLSNEILINAYIESKNNYEKLQIFRVIKNENSSNDIIKKFVNETYHVDNDYLFQLNPFDYEIIPDYIIEECDNDLIDSGFSIEERSCILV</sequence>
<reference evidence="2" key="2">
    <citation type="submission" date="2022-06" db="EMBL/GenBank/DDBJ databases">
        <authorList>
            <person name="Holder M.E."/>
            <person name="Ajami N.J."/>
            <person name="Petrosino J.F."/>
        </authorList>
    </citation>
    <scope>NUCLEOTIDE SEQUENCE</scope>
    <source>
        <strain evidence="2">RMA 8861</strain>
    </source>
</reference>
<dbReference type="Proteomes" id="UP000280586">
    <property type="component" value="Chromosome"/>
</dbReference>
<proteinExistence type="predicted"/>
<keyword evidence="4" id="KW-1185">Reference proteome</keyword>
<reference evidence="1 3" key="1">
    <citation type="submission" date="2017-09" db="EMBL/GenBank/DDBJ databases">
        <authorList>
            <person name="Thomas P."/>
            <person name="Seyboldt C."/>
        </authorList>
    </citation>
    <scope>NUCLEOTIDE SEQUENCE [LARGE SCALE GENOMIC DNA]</scope>
    <source>
        <strain evidence="1 3">DSM 7534</strain>
    </source>
</reference>
<dbReference type="EMBL" id="CP023671">
    <property type="protein sequence ID" value="AYE33649.1"/>
    <property type="molecule type" value="Genomic_DNA"/>
</dbReference>
<protein>
    <recommendedName>
        <fullName evidence="5">Protein CR006 P-loop domain-containing protein</fullName>
    </recommendedName>
</protein>
<evidence type="ECO:0000313" key="3">
    <source>
        <dbReference type="Proteomes" id="UP000280586"/>
    </source>
</evidence>
<evidence type="ECO:0000313" key="2">
    <source>
        <dbReference type="EMBL" id="USS00208.1"/>
    </source>
</evidence>
<dbReference type="AlphaFoldDB" id="A0A9N7JJZ6"/>
<evidence type="ECO:0000313" key="1">
    <source>
        <dbReference type="EMBL" id="AYE33649.1"/>
    </source>
</evidence>
<dbReference type="KEGG" id="csep:CP523_03780"/>
<name>A0A9N7JJZ6_CLOSE</name>
<dbReference type="OrthoDB" id="9795565at2"/>
<dbReference type="GeneID" id="303559803"/>
<dbReference type="GO" id="GO:0016887">
    <property type="term" value="F:ATP hydrolysis activity"/>
    <property type="evidence" value="ECO:0007669"/>
    <property type="project" value="InterPro"/>
</dbReference>
<evidence type="ECO:0008006" key="5">
    <source>
        <dbReference type="Google" id="ProtNLM"/>
    </source>
</evidence>
<accession>A0A9N7JJZ6</accession>
<dbReference type="Gene3D" id="3.40.50.300">
    <property type="entry name" value="P-loop containing nucleotide triphosphate hydrolases"/>
    <property type="match status" value="1"/>
</dbReference>
<organism evidence="1 3">
    <name type="scientific">Clostridium septicum</name>
    <dbReference type="NCBI Taxonomy" id="1504"/>
    <lineage>
        <taxon>Bacteria</taxon>
        <taxon>Bacillati</taxon>
        <taxon>Bacillota</taxon>
        <taxon>Clostridia</taxon>
        <taxon>Eubacteriales</taxon>
        <taxon>Clostridiaceae</taxon>
        <taxon>Clostridium</taxon>
    </lineage>
</organism>
<dbReference type="GO" id="GO:0005524">
    <property type="term" value="F:ATP binding"/>
    <property type="evidence" value="ECO:0007669"/>
    <property type="project" value="InterPro"/>
</dbReference>
<evidence type="ECO:0000313" key="4">
    <source>
        <dbReference type="Proteomes" id="UP001055437"/>
    </source>
</evidence>
<dbReference type="InterPro" id="IPR017871">
    <property type="entry name" value="ABC_transporter-like_CS"/>
</dbReference>
<dbReference type="PROSITE" id="PS00211">
    <property type="entry name" value="ABC_TRANSPORTER_1"/>
    <property type="match status" value="1"/>
</dbReference>
<gene>
    <name evidence="1" type="ORF">CP523_03780</name>
    <name evidence="2" type="ORF">NH397_12015</name>
</gene>